<dbReference type="EMBL" id="AYRZ02000003">
    <property type="protein sequence ID" value="PHT87580.1"/>
    <property type="molecule type" value="Genomic_DNA"/>
</dbReference>
<comment type="similarity">
    <text evidence="1">Belongs to the ARG7 family.</text>
</comment>
<gene>
    <name evidence="2" type="ORF">T459_09686</name>
</gene>
<proteinExistence type="inferred from homology"/>
<keyword evidence="3" id="KW-1185">Reference proteome</keyword>
<sequence length="134" mass="15889">MGSRNKRHHHHHHHHHHHNLNFHAPQLNFPFHLHHGHGNVENSKESRDIPRGCVTVLVGQEEEEQQKFVIPVMHINHPLFTQLLKEAEEVYGFHHSGPINIPCHVEEFRYVEGMIDKDNASHHQHHHHLWCFKA</sequence>
<evidence type="ECO:0000256" key="1">
    <source>
        <dbReference type="ARBA" id="ARBA00006974"/>
    </source>
</evidence>
<protein>
    <recommendedName>
        <fullName evidence="4">Auxin-responsive protein SAUR32</fullName>
    </recommendedName>
</protein>
<dbReference type="AlphaFoldDB" id="A0A2G3A045"/>
<dbReference type="PANTHER" id="PTHR31374">
    <property type="entry name" value="AUXIN-INDUCED PROTEIN-LIKE-RELATED"/>
    <property type="match status" value="1"/>
</dbReference>
<dbReference type="Proteomes" id="UP000222542">
    <property type="component" value="Unassembled WGS sequence"/>
</dbReference>
<comment type="caution">
    <text evidence="2">The sequence shown here is derived from an EMBL/GenBank/DDBJ whole genome shotgun (WGS) entry which is preliminary data.</text>
</comment>
<evidence type="ECO:0000313" key="3">
    <source>
        <dbReference type="Proteomes" id="UP000222542"/>
    </source>
</evidence>
<name>A0A2G3A045_CAPAN</name>
<evidence type="ECO:0008006" key="4">
    <source>
        <dbReference type="Google" id="ProtNLM"/>
    </source>
</evidence>
<dbReference type="InterPro" id="IPR003676">
    <property type="entry name" value="SAUR_fam"/>
</dbReference>
<dbReference type="Pfam" id="PF02519">
    <property type="entry name" value="Auxin_inducible"/>
    <property type="match status" value="1"/>
</dbReference>
<dbReference type="OMA" id="CNIDEFR"/>
<reference evidence="2 3" key="1">
    <citation type="journal article" date="2014" name="Nat. Genet.">
        <title>Genome sequence of the hot pepper provides insights into the evolution of pungency in Capsicum species.</title>
        <authorList>
            <person name="Kim S."/>
            <person name="Park M."/>
            <person name="Yeom S.I."/>
            <person name="Kim Y.M."/>
            <person name="Lee J.M."/>
            <person name="Lee H.A."/>
            <person name="Seo E."/>
            <person name="Choi J."/>
            <person name="Cheong K."/>
            <person name="Kim K.T."/>
            <person name="Jung K."/>
            <person name="Lee G.W."/>
            <person name="Oh S.K."/>
            <person name="Bae C."/>
            <person name="Kim S.B."/>
            <person name="Lee H.Y."/>
            <person name="Kim S.Y."/>
            <person name="Kim M.S."/>
            <person name="Kang B.C."/>
            <person name="Jo Y.D."/>
            <person name="Yang H.B."/>
            <person name="Jeong H.J."/>
            <person name="Kang W.H."/>
            <person name="Kwon J.K."/>
            <person name="Shin C."/>
            <person name="Lim J.Y."/>
            <person name="Park J.H."/>
            <person name="Huh J.H."/>
            <person name="Kim J.S."/>
            <person name="Kim B.D."/>
            <person name="Cohen O."/>
            <person name="Paran I."/>
            <person name="Suh M.C."/>
            <person name="Lee S.B."/>
            <person name="Kim Y.K."/>
            <person name="Shin Y."/>
            <person name="Noh S.J."/>
            <person name="Park J."/>
            <person name="Seo Y.S."/>
            <person name="Kwon S.Y."/>
            <person name="Kim H.A."/>
            <person name="Park J.M."/>
            <person name="Kim H.J."/>
            <person name="Choi S.B."/>
            <person name="Bosland P.W."/>
            <person name="Reeves G."/>
            <person name="Jo S.H."/>
            <person name="Lee B.W."/>
            <person name="Cho H.T."/>
            <person name="Choi H.S."/>
            <person name="Lee M.S."/>
            <person name="Yu Y."/>
            <person name="Do Choi Y."/>
            <person name="Park B.S."/>
            <person name="van Deynze A."/>
            <person name="Ashrafi H."/>
            <person name="Hill T."/>
            <person name="Kim W.T."/>
            <person name="Pai H.S."/>
            <person name="Ahn H.K."/>
            <person name="Yeam I."/>
            <person name="Giovannoni J.J."/>
            <person name="Rose J.K."/>
            <person name="Sorensen I."/>
            <person name="Lee S.J."/>
            <person name="Kim R.W."/>
            <person name="Choi I.Y."/>
            <person name="Choi B.S."/>
            <person name="Lim J.S."/>
            <person name="Lee Y.H."/>
            <person name="Choi D."/>
        </authorList>
    </citation>
    <scope>NUCLEOTIDE SEQUENCE [LARGE SCALE GENOMIC DNA]</scope>
    <source>
        <strain evidence="3">cv. CM334</strain>
    </source>
</reference>
<evidence type="ECO:0000313" key="2">
    <source>
        <dbReference type="EMBL" id="PHT87580.1"/>
    </source>
</evidence>
<dbReference type="OrthoDB" id="1026046at2759"/>
<dbReference type="PANTHER" id="PTHR31374:SF181">
    <property type="entry name" value="AUXIN-RESPONSIVE PROTEIN SAUR32-LIKE"/>
    <property type="match status" value="1"/>
</dbReference>
<reference evidence="2 3" key="2">
    <citation type="journal article" date="2017" name="Genome Biol.">
        <title>New reference genome sequences of hot pepper reveal the massive evolution of plant disease-resistance genes by retroduplication.</title>
        <authorList>
            <person name="Kim S."/>
            <person name="Park J."/>
            <person name="Yeom S.I."/>
            <person name="Kim Y.M."/>
            <person name="Seo E."/>
            <person name="Kim K.T."/>
            <person name="Kim M.S."/>
            <person name="Lee J.M."/>
            <person name="Cheong K."/>
            <person name="Shin H.S."/>
            <person name="Kim S.B."/>
            <person name="Han K."/>
            <person name="Lee J."/>
            <person name="Park M."/>
            <person name="Lee H.A."/>
            <person name="Lee H.Y."/>
            <person name="Lee Y."/>
            <person name="Oh S."/>
            <person name="Lee J.H."/>
            <person name="Choi E."/>
            <person name="Choi E."/>
            <person name="Lee S.E."/>
            <person name="Jeon J."/>
            <person name="Kim H."/>
            <person name="Choi G."/>
            <person name="Song H."/>
            <person name="Lee J."/>
            <person name="Lee S.C."/>
            <person name="Kwon J.K."/>
            <person name="Lee H.Y."/>
            <person name="Koo N."/>
            <person name="Hong Y."/>
            <person name="Kim R.W."/>
            <person name="Kang W.H."/>
            <person name="Huh J.H."/>
            <person name="Kang B.C."/>
            <person name="Yang T.J."/>
            <person name="Lee Y.H."/>
            <person name="Bennetzen J.L."/>
            <person name="Choi D."/>
        </authorList>
    </citation>
    <scope>NUCLEOTIDE SEQUENCE [LARGE SCALE GENOMIC DNA]</scope>
    <source>
        <strain evidence="3">cv. CM334</strain>
    </source>
</reference>
<accession>A0A2G3A045</accession>
<dbReference type="Gramene" id="PHT87580">
    <property type="protein sequence ID" value="PHT87580"/>
    <property type="gene ID" value="T459_09686"/>
</dbReference>
<dbReference type="STRING" id="4072.A0A2G3A045"/>
<organism evidence="2 3">
    <name type="scientific">Capsicum annuum</name>
    <name type="common">Capsicum pepper</name>
    <dbReference type="NCBI Taxonomy" id="4072"/>
    <lineage>
        <taxon>Eukaryota</taxon>
        <taxon>Viridiplantae</taxon>
        <taxon>Streptophyta</taxon>
        <taxon>Embryophyta</taxon>
        <taxon>Tracheophyta</taxon>
        <taxon>Spermatophyta</taxon>
        <taxon>Magnoliopsida</taxon>
        <taxon>eudicotyledons</taxon>
        <taxon>Gunneridae</taxon>
        <taxon>Pentapetalae</taxon>
        <taxon>asterids</taxon>
        <taxon>lamiids</taxon>
        <taxon>Solanales</taxon>
        <taxon>Solanaceae</taxon>
        <taxon>Solanoideae</taxon>
        <taxon>Capsiceae</taxon>
        <taxon>Capsicum</taxon>
    </lineage>
</organism>
<dbReference type="GO" id="GO:0009733">
    <property type="term" value="P:response to auxin"/>
    <property type="evidence" value="ECO:0007669"/>
    <property type="project" value="InterPro"/>
</dbReference>